<dbReference type="InterPro" id="IPR041698">
    <property type="entry name" value="Methyltransf_25"/>
</dbReference>
<keyword evidence="4" id="KW-1185">Reference proteome</keyword>
<dbReference type="Proteomes" id="UP000263377">
    <property type="component" value="Unassembled WGS sequence"/>
</dbReference>
<feature type="domain" description="Methyltransferase" evidence="2">
    <location>
        <begin position="70"/>
        <end position="165"/>
    </location>
</feature>
<dbReference type="PANTHER" id="PTHR43861">
    <property type="entry name" value="TRANS-ACONITATE 2-METHYLTRANSFERASE-RELATED"/>
    <property type="match status" value="1"/>
</dbReference>
<dbReference type="GO" id="GO:0017000">
    <property type="term" value="P:antibiotic biosynthetic process"/>
    <property type="evidence" value="ECO:0007669"/>
    <property type="project" value="UniProtKB-ARBA"/>
</dbReference>
<protein>
    <submittedName>
        <fullName evidence="3">Methyltransferase domain-containing protein</fullName>
    </submittedName>
</protein>
<sequence>MGETDMVPRTAVAPLPVGDGIHADAARWTFGGDVFQTFDQHVSKSVPLYREGHELVAQLSDFFVRPDGLVLDVGCSTGTLIRTLAERHQGSGARFLGVDVEPGMTAAAAEQCAAYPEISILEADAAAMEFDRLDFATLYYTLQFMPRERRRTLLASLYAALPEGGAIVVFEKVRSATPMLQDLMQQTYQEFKVNQGYTPDEVLGKSRSLKGVLDCLTSEENVAMLRGAGFGQVMTMQKYICFEGFLAVK</sequence>
<dbReference type="PANTHER" id="PTHR43861:SF2">
    <property type="entry name" value="CARBOXY-S-ADENOSYL-L-METHIONINE SYNTHASE"/>
    <property type="match status" value="1"/>
</dbReference>
<dbReference type="InterPro" id="IPR029063">
    <property type="entry name" value="SAM-dependent_MTases_sf"/>
</dbReference>
<evidence type="ECO:0000259" key="2">
    <source>
        <dbReference type="Pfam" id="PF13649"/>
    </source>
</evidence>
<comment type="caution">
    <text evidence="3">The sequence shown here is derived from an EMBL/GenBank/DDBJ whole genome shotgun (WGS) entry which is preliminary data.</text>
</comment>
<keyword evidence="1 3" id="KW-0808">Transferase</keyword>
<organism evidence="3 4">
    <name type="scientific">Kitasatospora xanthocidica</name>
    <dbReference type="NCBI Taxonomy" id="83382"/>
    <lineage>
        <taxon>Bacteria</taxon>
        <taxon>Bacillati</taxon>
        <taxon>Actinomycetota</taxon>
        <taxon>Actinomycetes</taxon>
        <taxon>Kitasatosporales</taxon>
        <taxon>Streptomycetaceae</taxon>
        <taxon>Kitasatospora</taxon>
    </lineage>
</organism>
<evidence type="ECO:0000313" key="4">
    <source>
        <dbReference type="Proteomes" id="UP000263377"/>
    </source>
</evidence>
<dbReference type="CDD" id="cd02440">
    <property type="entry name" value="AdoMet_MTases"/>
    <property type="match status" value="1"/>
</dbReference>
<reference evidence="3 4" key="1">
    <citation type="submission" date="2018-08" db="EMBL/GenBank/DDBJ databases">
        <title>Diversity &amp; Physiological Properties of Lignin-Decomposing Actinobacteria from Soil.</title>
        <authorList>
            <person name="Roh S.G."/>
            <person name="Kim S.B."/>
        </authorList>
    </citation>
    <scope>NUCLEOTIDE SEQUENCE [LARGE SCALE GENOMIC DNA]</scope>
    <source>
        <strain evidence="3 4">MMS17-GH009</strain>
    </source>
</reference>
<dbReference type="AlphaFoldDB" id="A0A372ZIV6"/>
<proteinExistence type="predicted"/>
<evidence type="ECO:0000256" key="1">
    <source>
        <dbReference type="ARBA" id="ARBA00022679"/>
    </source>
</evidence>
<evidence type="ECO:0000313" key="3">
    <source>
        <dbReference type="EMBL" id="RGD55442.1"/>
    </source>
</evidence>
<dbReference type="EMBL" id="QVIG01000003">
    <property type="protein sequence ID" value="RGD55442.1"/>
    <property type="molecule type" value="Genomic_DNA"/>
</dbReference>
<dbReference type="Pfam" id="PF13649">
    <property type="entry name" value="Methyltransf_25"/>
    <property type="match status" value="1"/>
</dbReference>
<name>A0A372ZIV6_9ACTN</name>
<dbReference type="GO" id="GO:0032259">
    <property type="term" value="P:methylation"/>
    <property type="evidence" value="ECO:0007669"/>
    <property type="project" value="UniProtKB-KW"/>
</dbReference>
<dbReference type="Gene3D" id="3.40.50.150">
    <property type="entry name" value="Vaccinia Virus protein VP39"/>
    <property type="match status" value="1"/>
</dbReference>
<keyword evidence="3" id="KW-0489">Methyltransferase</keyword>
<dbReference type="GO" id="GO:0008168">
    <property type="term" value="F:methyltransferase activity"/>
    <property type="evidence" value="ECO:0007669"/>
    <property type="project" value="UniProtKB-KW"/>
</dbReference>
<gene>
    <name evidence="3" type="ORF">DR950_39405</name>
</gene>
<accession>A0A372ZIV6</accession>
<dbReference type="SUPFAM" id="SSF53335">
    <property type="entry name" value="S-adenosyl-L-methionine-dependent methyltransferases"/>
    <property type="match status" value="1"/>
</dbReference>